<evidence type="ECO:0000256" key="6">
    <source>
        <dbReference type="ARBA" id="ARBA00023140"/>
    </source>
</evidence>
<dbReference type="Gene3D" id="3.10.270.10">
    <property type="entry name" value="Urate Oxidase"/>
    <property type="match status" value="1"/>
</dbReference>
<dbReference type="Proteomes" id="UP000053257">
    <property type="component" value="Unassembled WGS sequence"/>
</dbReference>
<sequence>MSSIQLTHARYGKQAVRVFRIVREDKWHTVVEYNVTALLEGDIAESYTKADNSVIVATDSVKNITYHLAKTSPHILHPERFALHLGTYFVSKYAHIHKSFITVEQLRWKRIDVNGQENSHSFWRDGDEKRLVEVVVDATQGKETITASVSAGISDLLVLKSTGSAFENFIRDEHTTLAEVNDRIFSTSVDLKLTYAPFSVTKNTALDAFKLSDELSAEGTAWDGNAVVAKARTATLEVFAVDESASVQATLYLMAERILAENKHVQTVSYTLPNKHYIPVDLRYAGIDNLTPSAAEVFVPVSAPSGLISATISRQLSE</sequence>
<evidence type="ECO:0000256" key="4">
    <source>
        <dbReference type="ARBA" id="ARBA00022631"/>
    </source>
</evidence>
<evidence type="ECO:0000256" key="8">
    <source>
        <dbReference type="PIRSR" id="PIRSR000241-1"/>
    </source>
</evidence>
<feature type="active site" description="Charge relay system" evidence="8">
    <location>
        <position position="58"/>
    </location>
</feature>
<dbReference type="Pfam" id="PF01014">
    <property type="entry name" value="Uricase"/>
    <property type="match status" value="2"/>
</dbReference>
<evidence type="ECO:0000256" key="3">
    <source>
        <dbReference type="ARBA" id="ARBA00009760"/>
    </source>
</evidence>
<dbReference type="GO" id="GO:0019628">
    <property type="term" value="P:urate catabolic process"/>
    <property type="evidence" value="ECO:0007669"/>
    <property type="project" value="UniProtKB-UniPathway"/>
</dbReference>
<proteinExistence type="inferred from homology"/>
<evidence type="ECO:0000256" key="10">
    <source>
        <dbReference type="RuleBase" id="RU004455"/>
    </source>
</evidence>
<feature type="binding site" evidence="9">
    <location>
        <position position="183"/>
    </location>
    <ligand>
        <name>urate</name>
        <dbReference type="ChEBI" id="CHEBI:17775"/>
    </ligand>
</feature>
<dbReference type="UniPathway" id="UPA00394">
    <property type="reaction ID" value="UER00650"/>
</dbReference>
<feature type="binding site" evidence="9">
    <location>
        <position position="183"/>
    </location>
    <ligand>
        <name>5-hydroxyisourate</name>
        <dbReference type="ChEBI" id="CHEBI:18072"/>
    </ligand>
</feature>
<feature type="binding site" evidence="9">
    <location>
        <position position="248"/>
    </location>
    <ligand>
        <name>5-hydroxyisourate</name>
        <dbReference type="ChEBI" id="CHEBI:18072"/>
    </ligand>
</feature>
<dbReference type="InterPro" id="IPR002042">
    <property type="entry name" value="Uricase"/>
</dbReference>
<feature type="binding site" evidence="9">
    <location>
        <position position="59"/>
    </location>
    <ligand>
        <name>urate</name>
        <dbReference type="ChEBI" id="CHEBI:17775"/>
    </ligand>
</feature>
<evidence type="ECO:0000313" key="12">
    <source>
        <dbReference type="Proteomes" id="UP000053257"/>
    </source>
</evidence>
<dbReference type="PRINTS" id="PR00093">
    <property type="entry name" value="URICASE"/>
</dbReference>
<dbReference type="PANTHER" id="PTHR42874">
    <property type="entry name" value="URICASE"/>
    <property type="match status" value="1"/>
</dbReference>
<feature type="active site" description="Charge relay system" evidence="8">
    <location>
        <position position="13"/>
    </location>
</feature>
<comment type="similarity">
    <text evidence="3 7 10">Belongs to the uricase family.</text>
</comment>
<dbReference type="GO" id="GO:0006145">
    <property type="term" value="P:purine nucleobase catabolic process"/>
    <property type="evidence" value="ECO:0007669"/>
    <property type="project" value="TreeGrafter"/>
</dbReference>
<evidence type="ECO:0000256" key="1">
    <source>
        <dbReference type="ARBA" id="ARBA00004275"/>
    </source>
</evidence>
<comment type="subcellular location">
    <subcellularLocation>
        <location evidence="1 7">Peroxisome</location>
    </subcellularLocation>
</comment>
<feature type="binding site" evidence="9">
    <location>
        <position position="247"/>
    </location>
    <ligand>
        <name>urate</name>
        <dbReference type="ChEBI" id="CHEBI:17775"/>
    </ligand>
</feature>
<dbReference type="SUPFAM" id="SSF55620">
    <property type="entry name" value="Tetrahydrobiopterin biosynthesis enzymes-like"/>
    <property type="match status" value="2"/>
</dbReference>
<evidence type="ECO:0000256" key="7">
    <source>
        <dbReference type="PIRNR" id="PIRNR000241"/>
    </source>
</evidence>
<protein>
    <recommendedName>
        <fullName evidence="7 10">Uricase</fullName>
        <ecNumber evidence="7 10">1.7.3.3</ecNumber>
    </recommendedName>
    <alternativeName>
        <fullName evidence="7">Urate oxidase</fullName>
    </alternativeName>
</protein>
<dbReference type="NCBIfam" id="TIGR03383">
    <property type="entry name" value="urate_oxi"/>
    <property type="match status" value="1"/>
</dbReference>
<evidence type="ECO:0000256" key="9">
    <source>
        <dbReference type="PIRSR" id="PIRSR000241-2"/>
    </source>
</evidence>
<gene>
    <name evidence="11" type="ORF">PHLGIDRAFT_104888</name>
</gene>
<keyword evidence="5 7" id="KW-0560">Oxidoreductase</keyword>
<keyword evidence="4 7" id="KW-0659">Purine metabolism</keyword>
<comment type="pathway">
    <text evidence="2 7">Purine metabolism; urate degradation; (S)-allantoin from urate: step 1/3.</text>
</comment>
<dbReference type="FunFam" id="3.10.270.10:FF:000001">
    <property type="entry name" value="Uricase"/>
    <property type="match status" value="1"/>
</dbReference>
<reference evidence="11 12" key="1">
    <citation type="journal article" date="2014" name="PLoS Genet.">
        <title>Analysis of the Phlebiopsis gigantea genome, transcriptome and secretome provides insight into its pioneer colonization strategies of wood.</title>
        <authorList>
            <person name="Hori C."/>
            <person name="Ishida T."/>
            <person name="Igarashi K."/>
            <person name="Samejima M."/>
            <person name="Suzuki H."/>
            <person name="Master E."/>
            <person name="Ferreira P."/>
            <person name="Ruiz-Duenas F.J."/>
            <person name="Held B."/>
            <person name="Canessa P."/>
            <person name="Larrondo L.F."/>
            <person name="Schmoll M."/>
            <person name="Druzhinina I.S."/>
            <person name="Kubicek C.P."/>
            <person name="Gaskell J.A."/>
            <person name="Kersten P."/>
            <person name="St John F."/>
            <person name="Glasner J."/>
            <person name="Sabat G."/>
            <person name="Splinter BonDurant S."/>
            <person name="Syed K."/>
            <person name="Yadav J."/>
            <person name="Mgbeahuruike A.C."/>
            <person name="Kovalchuk A."/>
            <person name="Asiegbu F.O."/>
            <person name="Lackner G."/>
            <person name="Hoffmeister D."/>
            <person name="Rencoret J."/>
            <person name="Gutierrez A."/>
            <person name="Sun H."/>
            <person name="Lindquist E."/>
            <person name="Barry K."/>
            <person name="Riley R."/>
            <person name="Grigoriev I.V."/>
            <person name="Henrissat B."/>
            <person name="Kues U."/>
            <person name="Berka R.M."/>
            <person name="Martinez A.T."/>
            <person name="Covert S.F."/>
            <person name="Blanchette R.A."/>
            <person name="Cullen D."/>
        </authorList>
    </citation>
    <scope>NUCLEOTIDE SEQUENCE [LARGE SCALE GENOMIC DNA]</scope>
    <source>
        <strain evidence="11 12">11061_1 CR5-6</strain>
    </source>
</reference>
<dbReference type="PANTHER" id="PTHR42874:SF1">
    <property type="entry name" value="URICASE"/>
    <property type="match status" value="1"/>
</dbReference>
<dbReference type="HOGENOM" id="CLU_048151_0_0_1"/>
<name>A0A0C3RZV6_PHLG1</name>
<dbReference type="OrthoDB" id="9992118at2759"/>
<dbReference type="STRING" id="745531.A0A0C3RZV6"/>
<feature type="binding site" evidence="9">
    <location>
        <position position="274"/>
    </location>
    <ligand>
        <name>O2</name>
        <dbReference type="ChEBI" id="CHEBI:15379"/>
    </ligand>
</feature>
<evidence type="ECO:0000256" key="5">
    <source>
        <dbReference type="ARBA" id="ARBA00023002"/>
    </source>
</evidence>
<keyword evidence="12" id="KW-1185">Reference proteome</keyword>
<feature type="binding site" evidence="9">
    <location>
        <position position="166"/>
    </location>
    <ligand>
        <name>urate</name>
        <dbReference type="ChEBI" id="CHEBI:17775"/>
    </ligand>
</feature>
<organism evidence="11 12">
    <name type="scientific">Phlebiopsis gigantea (strain 11061_1 CR5-6)</name>
    <name type="common">White-rot fungus</name>
    <name type="synonym">Peniophora gigantea</name>
    <dbReference type="NCBI Taxonomy" id="745531"/>
    <lineage>
        <taxon>Eukaryota</taxon>
        <taxon>Fungi</taxon>
        <taxon>Dikarya</taxon>
        <taxon>Basidiomycota</taxon>
        <taxon>Agaricomycotina</taxon>
        <taxon>Agaricomycetes</taxon>
        <taxon>Polyporales</taxon>
        <taxon>Phanerochaetaceae</taxon>
        <taxon>Phlebiopsis</taxon>
    </lineage>
</organism>
<comment type="catalytic activity">
    <reaction evidence="7 10">
        <text>urate + O2 + H2O = 5-hydroxyisourate + H2O2</text>
        <dbReference type="Rhea" id="RHEA:21368"/>
        <dbReference type="ChEBI" id="CHEBI:15377"/>
        <dbReference type="ChEBI" id="CHEBI:15379"/>
        <dbReference type="ChEBI" id="CHEBI:16240"/>
        <dbReference type="ChEBI" id="CHEBI:17775"/>
        <dbReference type="ChEBI" id="CHEBI:18072"/>
        <dbReference type="EC" id="1.7.3.3"/>
    </reaction>
</comment>
<keyword evidence="6 7" id="KW-0576">Peroxisome</keyword>
<feature type="binding site" evidence="9">
    <location>
        <position position="247"/>
    </location>
    <ligand>
        <name>5-hydroxyisourate</name>
        <dbReference type="ChEBI" id="CHEBI:18072"/>
    </ligand>
</feature>
<dbReference type="AlphaFoldDB" id="A0A0C3RZV6"/>
<feature type="binding site" evidence="9">
    <location>
        <position position="58"/>
    </location>
    <ligand>
        <name>urate</name>
        <dbReference type="ChEBI" id="CHEBI:17775"/>
    </ligand>
</feature>
<feature type="active site" description="Charge relay system" evidence="8">
    <location>
        <position position="276"/>
    </location>
</feature>
<evidence type="ECO:0000256" key="2">
    <source>
        <dbReference type="ARBA" id="ARBA00004831"/>
    </source>
</evidence>
<feature type="binding site" evidence="9">
    <location>
        <position position="248"/>
    </location>
    <ligand>
        <name>urate</name>
        <dbReference type="ChEBI" id="CHEBI:17775"/>
    </ligand>
</feature>
<accession>A0A0C3RZV6</accession>
<feature type="binding site" evidence="9">
    <location>
        <position position="274"/>
    </location>
    <ligand>
        <name>5-hydroxyisourate</name>
        <dbReference type="ChEBI" id="CHEBI:18072"/>
    </ligand>
</feature>
<comment type="function">
    <text evidence="7 10">Catalyzes the oxidation of uric acid to 5-hydroxyisourate, which is further processed to form (S)-allantoin.</text>
</comment>
<feature type="binding site" evidence="9">
    <location>
        <position position="166"/>
    </location>
    <ligand>
        <name>5-hydroxyisourate</name>
        <dbReference type="ChEBI" id="CHEBI:18072"/>
    </ligand>
</feature>
<dbReference type="GO" id="GO:0004846">
    <property type="term" value="F:urate oxidase activity"/>
    <property type="evidence" value="ECO:0007669"/>
    <property type="project" value="UniProtKB-EC"/>
</dbReference>
<feature type="binding site" evidence="9">
    <location>
        <position position="274"/>
    </location>
    <ligand>
        <name>urate</name>
        <dbReference type="ChEBI" id="CHEBI:17775"/>
    </ligand>
</feature>
<dbReference type="EC" id="1.7.3.3" evidence="7 10"/>
<dbReference type="GO" id="GO:0005777">
    <property type="term" value="C:peroxisome"/>
    <property type="evidence" value="ECO:0007669"/>
    <property type="project" value="UniProtKB-SubCell"/>
</dbReference>
<dbReference type="EMBL" id="KN840486">
    <property type="protein sequence ID" value="KIP08011.1"/>
    <property type="molecule type" value="Genomic_DNA"/>
</dbReference>
<evidence type="ECO:0000313" key="11">
    <source>
        <dbReference type="EMBL" id="KIP08011.1"/>
    </source>
</evidence>
<dbReference type="PIRSF" id="PIRSF000241">
    <property type="entry name" value="Urate_oxidase"/>
    <property type="match status" value="1"/>
</dbReference>